<dbReference type="RefSeq" id="XP_014474507.1">
    <property type="nucleotide sequence ID" value="XM_014619021.1"/>
</dbReference>
<dbReference type="GO" id="GO:0032981">
    <property type="term" value="P:mitochondrial respiratory chain complex I assembly"/>
    <property type="evidence" value="ECO:0007669"/>
    <property type="project" value="TreeGrafter"/>
</dbReference>
<dbReference type="InterPro" id="IPR014807">
    <property type="entry name" value="Coa1"/>
</dbReference>
<keyword evidence="1" id="KW-1133">Transmembrane helix</keyword>
<evidence type="ECO:0000256" key="1">
    <source>
        <dbReference type="SAM" id="Phobius"/>
    </source>
</evidence>
<dbReference type="AlphaFoldDB" id="A0A6P3X8F1"/>
<dbReference type="Proteomes" id="UP000515204">
    <property type="component" value="Unplaced"/>
</dbReference>
<evidence type="ECO:0000313" key="3">
    <source>
        <dbReference type="RefSeq" id="XP_014474507.1"/>
    </source>
</evidence>
<dbReference type="PANTHER" id="PTHR47148:SF1">
    <property type="entry name" value="CYTOCHROME C OXIDASE ASSEMBLY FACTOR 1 HOMOLOG"/>
    <property type="match status" value="1"/>
</dbReference>
<sequence>MVSLRILVKIASIGGFVTAGTGYIFMFLMQNKIKKTENYKDAMDALRTHKKAVPYFGEPIRLGHVKYGDGQRENRIPYKWFKIPIRGTHTKGNMYYEVTLNQKLENKPEVSRIEITFDNIPGKTFVIRDNIV</sequence>
<dbReference type="RefSeq" id="XP_014474508.1">
    <property type="nucleotide sequence ID" value="XM_014619022.1"/>
</dbReference>
<dbReference type="GeneID" id="106744344"/>
<dbReference type="KEGG" id="dqu:106744344"/>
<protein>
    <submittedName>
        <fullName evidence="3 4">Uncharacterized protein LOC106744344</fullName>
    </submittedName>
</protein>
<reference evidence="3 4" key="1">
    <citation type="submission" date="2025-04" db="UniProtKB">
        <authorList>
            <consortium name="RefSeq"/>
        </authorList>
    </citation>
    <scope>IDENTIFICATION</scope>
</reference>
<keyword evidence="2" id="KW-1185">Reference proteome</keyword>
<accession>A0A6P3X8F1</accession>
<dbReference type="PANTHER" id="PTHR47148">
    <property type="entry name" value="CYTOCHROME C OXIDASE ASSEMBLY FACTOR 1 HOMOLOG"/>
    <property type="match status" value="1"/>
</dbReference>
<dbReference type="OrthoDB" id="10037790at2759"/>
<dbReference type="GO" id="GO:0005743">
    <property type="term" value="C:mitochondrial inner membrane"/>
    <property type="evidence" value="ECO:0007669"/>
    <property type="project" value="TreeGrafter"/>
</dbReference>
<gene>
    <name evidence="3 4" type="primary">LOC106744344</name>
</gene>
<feature type="transmembrane region" description="Helical" evidence="1">
    <location>
        <begin position="6"/>
        <end position="28"/>
    </location>
</feature>
<keyword evidence="1" id="KW-0812">Transmembrane</keyword>
<keyword evidence="1" id="KW-0472">Membrane</keyword>
<proteinExistence type="predicted"/>
<evidence type="ECO:0000313" key="4">
    <source>
        <dbReference type="RefSeq" id="XP_014474508.1"/>
    </source>
</evidence>
<evidence type="ECO:0000313" key="2">
    <source>
        <dbReference type="Proteomes" id="UP000515204"/>
    </source>
</evidence>
<dbReference type="Pfam" id="PF08695">
    <property type="entry name" value="Coa1"/>
    <property type="match status" value="1"/>
</dbReference>
<name>A0A6P3X8F1_DINQU</name>
<organism evidence="2 3">
    <name type="scientific">Dinoponera quadriceps</name>
    <name type="common">South American ant</name>
    <dbReference type="NCBI Taxonomy" id="609295"/>
    <lineage>
        <taxon>Eukaryota</taxon>
        <taxon>Metazoa</taxon>
        <taxon>Ecdysozoa</taxon>
        <taxon>Arthropoda</taxon>
        <taxon>Hexapoda</taxon>
        <taxon>Insecta</taxon>
        <taxon>Pterygota</taxon>
        <taxon>Neoptera</taxon>
        <taxon>Endopterygota</taxon>
        <taxon>Hymenoptera</taxon>
        <taxon>Apocrita</taxon>
        <taxon>Aculeata</taxon>
        <taxon>Formicoidea</taxon>
        <taxon>Formicidae</taxon>
        <taxon>Ponerinae</taxon>
        <taxon>Ponerini</taxon>
        <taxon>Dinoponera</taxon>
    </lineage>
</organism>
<dbReference type="GO" id="GO:0033617">
    <property type="term" value="P:mitochondrial respiratory chain complex IV assembly"/>
    <property type="evidence" value="ECO:0007669"/>
    <property type="project" value="TreeGrafter"/>
</dbReference>